<dbReference type="Gene3D" id="3.40.47.10">
    <property type="match status" value="2"/>
</dbReference>
<dbReference type="EMBL" id="JAHQXF010000002">
    <property type="protein sequence ID" value="MBV0925505.1"/>
    <property type="molecule type" value="Genomic_DNA"/>
</dbReference>
<evidence type="ECO:0000256" key="4">
    <source>
        <dbReference type="ARBA" id="ARBA00023315"/>
    </source>
</evidence>
<dbReference type="PIRSF" id="PIRSF000429">
    <property type="entry name" value="Ac-CoA_Ac_transf"/>
    <property type="match status" value="1"/>
</dbReference>
<keyword evidence="8" id="KW-1185">Reference proteome</keyword>
<dbReference type="PROSITE" id="PS00737">
    <property type="entry name" value="THIOLASE_2"/>
    <property type="match status" value="1"/>
</dbReference>
<keyword evidence="2" id="KW-0808">Transferase</keyword>
<dbReference type="CDD" id="cd00751">
    <property type="entry name" value="thiolase"/>
    <property type="match status" value="1"/>
</dbReference>
<dbReference type="InterPro" id="IPR002155">
    <property type="entry name" value="Thiolase"/>
</dbReference>
<dbReference type="GO" id="GO:0010124">
    <property type="term" value="P:phenylacetate catabolic process"/>
    <property type="evidence" value="ECO:0007669"/>
    <property type="project" value="TreeGrafter"/>
</dbReference>
<gene>
    <name evidence="7" type="ORF">KTS45_14965</name>
</gene>
<dbReference type="InterPro" id="IPR020616">
    <property type="entry name" value="Thiolase_N"/>
</dbReference>
<dbReference type="PANTHER" id="PTHR43853:SF2">
    <property type="entry name" value="3-OXOADIPYL-COA_3-OXO-5,6-DEHYDROSUBERYL-COA THIOLASE"/>
    <property type="match status" value="1"/>
</dbReference>
<dbReference type="GO" id="GO:0008299">
    <property type="term" value="P:isoprenoid biosynthetic process"/>
    <property type="evidence" value="ECO:0007669"/>
    <property type="project" value="UniProtKB-KW"/>
</dbReference>
<evidence type="ECO:0000313" key="7">
    <source>
        <dbReference type="EMBL" id="MBV0925505.1"/>
    </source>
</evidence>
<dbReference type="OrthoDB" id="25212at2157"/>
<name>A0A8J7Y6K0_9EURY</name>
<evidence type="ECO:0000256" key="1">
    <source>
        <dbReference type="ARBA" id="ARBA00010982"/>
    </source>
</evidence>
<dbReference type="InterPro" id="IPR020613">
    <property type="entry name" value="Thiolase_CS"/>
</dbReference>
<comment type="caution">
    <text evidence="7">The sequence shown here is derived from an EMBL/GenBank/DDBJ whole genome shotgun (WGS) entry which is preliminary data.</text>
</comment>
<feature type="domain" description="Thiolase C-terminal" evidence="6">
    <location>
        <begin position="255"/>
        <end position="374"/>
    </location>
</feature>
<dbReference type="SUPFAM" id="SSF53901">
    <property type="entry name" value="Thiolase-like"/>
    <property type="match status" value="2"/>
</dbReference>
<dbReference type="Pfam" id="PF00108">
    <property type="entry name" value="Thiolase_N"/>
    <property type="match status" value="1"/>
</dbReference>
<evidence type="ECO:0000259" key="5">
    <source>
        <dbReference type="Pfam" id="PF00108"/>
    </source>
</evidence>
<dbReference type="GO" id="GO:0003988">
    <property type="term" value="F:acetyl-CoA C-acyltransferase activity"/>
    <property type="evidence" value="ECO:0007669"/>
    <property type="project" value="TreeGrafter"/>
</dbReference>
<sequence length="377" mass="40156">MATPVIVDAVRTPQGKEDGALAGVRSEDLSIPLVNQLLASTGIESDDVDDLLWGCAQQRGEQGNNVARVVALLSDLGESVPASTINRWCASSAEALMRAADAIAAGQRDVLIAGGVESMSRVPMGENTHNVHPRLAEEYNIGELQMGMTAEKVAEEHDISREAQDEYALRSHQRAADATDSGRFDDELVSIETEEGRVEEDEGIRRDTDMETLSGLPTVFKSDGSVTPGNASQVSDGAAGLMVTSREFAEERDLDILAEIGAHEVAGVDPTVMGVGPVPAVRGLAERTGRDTDEYDLVELNEAFASQCLYCRDELGFDDEIYNVNGGAIAIGHPLGASGARLPVTLVHEMNRRDAELGLATECVGFGQGAAIEFHRP</sequence>
<evidence type="ECO:0000259" key="6">
    <source>
        <dbReference type="Pfam" id="PF02803"/>
    </source>
</evidence>
<evidence type="ECO:0000313" key="8">
    <source>
        <dbReference type="Proteomes" id="UP000766550"/>
    </source>
</evidence>
<dbReference type="GO" id="GO:0005737">
    <property type="term" value="C:cytoplasm"/>
    <property type="evidence" value="ECO:0007669"/>
    <property type="project" value="UniProtKB-ARBA"/>
</dbReference>
<keyword evidence="4" id="KW-0012">Acyltransferase</keyword>
<proteinExistence type="inferred from homology"/>
<dbReference type="Pfam" id="PF02803">
    <property type="entry name" value="Thiolase_C"/>
    <property type="match status" value="1"/>
</dbReference>
<dbReference type="InterPro" id="IPR016039">
    <property type="entry name" value="Thiolase-like"/>
</dbReference>
<reference evidence="7 8" key="1">
    <citation type="submission" date="2021-06" db="EMBL/GenBank/DDBJ databases">
        <title>New haloarchaea isolates fom saline soil.</title>
        <authorList>
            <person name="Duran-Viseras A."/>
            <person name="Sanchez-Porro C.S."/>
            <person name="Ventosa A."/>
        </authorList>
    </citation>
    <scope>NUCLEOTIDE SEQUENCE [LARGE SCALE GENOMIC DNA]</scope>
    <source>
        <strain evidence="7 8">JCM 183640</strain>
    </source>
</reference>
<protein>
    <submittedName>
        <fullName evidence="7">Thiolase family protein</fullName>
    </submittedName>
</protein>
<feature type="domain" description="Thiolase N-terminal" evidence="5">
    <location>
        <begin position="5"/>
        <end position="246"/>
    </location>
</feature>
<evidence type="ECO:0000256" key="3">
    <source>
        <dbReference type="ARBA" id="ARBA00023229"/>
    </source>
</evidence>
<dbReference type="AlphaFoldDB" id="A0A8J7Y6K0"/>
<evidence type="ECO:0000256" key="2">
    <source>
        <dbReference type="ARBA" id="ARBA00022679"/>
    </source>
</evidence>
<keyword evidence="3" id="KW-0414">Isoprene biosynthesis</keyword>
<organism evidence="7 8">
    <name type="scientific">Haloarcula limicola</name>
    <dbReference type="NCBI Taxonomy" id="1429915"/>
    <lineage>
        <taxon>Archaea</taxon>
        <taxon>Methanobacteriati</taxon>
        <taxon>Methanobacteriota</taxon>
        <taxon>Stenosarchaea group</taxon>
        <taxon>Halobacteria</taxon>
        <taxon>Halobacteriales</taxon>
        <taxon>Haloarculaceae</taxon>
        <taxon>Haloarcula</taxon>
    </lineage>
</organism>
<dbReference type="GO" id="GO:0006635">
    <property type="term" value="P:fatty acid beta-oxidation"/>
    <property type="evidence" value="ECO:0007669"/>
    <property type="project" value="TreeGrafter"/>
</dbReference>
<dbReference type="InterPro" id="IPR050215">
    <property type="entry name" value="Thiolase-like_sf_Thiolase"/>
</dbReference>
<dbReference type="FunFam" id="3.40.47.10:FF:000010">
    <property type="entry name" value="Acetyl-CoA acetyltransferase (Thiolase)"/>
    <property type="match status" value="1"/>
</dbReference>
<dbReference type="PANTHER" id="PTHR43853">
    <property type="entry name" value="3-KETOACYL-COA THIOLASE, PEROXISOMAL"/>
    <property type="match status" value="1"/>
</dbReference>
<dbReference type="Proteomes" id="UP000766550">
    <property type="component" value="Unassembled WGS sequence"/>
</dbReference>
<dbReference type="NCBIfam" id="TIGR01930">
    <property type="entry name" value="AcCoA-C-Actrans"/>
    <property type="match status" value="1"/>
</dbReference>
<dbReference type="InterPro" id="IPR020617">
    <property type="entry name" value="Thiolase_C"/>
</dbReference>
<comment type="similarity">
    <text evidence="1">Belongs to the thiolase-like superfamily. Thiolase family.</text>
</comment>
<accession>A0A8J7Y6K0</accession>
<dbReference type="RefSeq" id="WP_162318328.1">
    <property type="nucleotide sequence ID" value="NZ_JAHQXF010000002.1"/>
</dbReference>